<gene>
    <name evidence="2" type="ORF">PL8927_630139</name>
</gene>
<evidence type="ECO:0000313" key="3">
    <source>
        <dbReference type="Proteomes" id="UP000184550"/>
    </source>
</evidence>
<feature type="region of interest" description="Disordered" evidence="1">
    <location>
        <begin position="1"/>
        <end position="73"/>
    </location>
</feature>
<reference evidence="2" key="1">
    <citation type="submission" date="2019-10" db="EMBL/GenBank/DDBJ databases">
        <authorList>
            <consortium name="Genoscope - CEA"/>
            <person name="William W."/>
        </authorList>
    </citation>
    <scope>NUCLEOTIDE SEQUENCE [LARGE SCALE GENOMIC DNA]</scope>
    <source>
        <strain evidence="2">BBR_PRJEB10992</strain>
    </source>
</reference>
<feature type="compositionally biased region" description="Polar residues" evidence="1">
    <location>
        <begin position="30"/>
        <end position="58"/>
    </location>
</feature>
<sequence>MTLKEGQSRSQWKGSPNNTVSKSKEIRQLPQCQTDYQNTEAGSNGKSDINQYLSSSPANYPRIKKVNICHEPS</sequence>
<protein>
    <submittedName>
        <fullName evidence="2">Uncharacterized protein</fullName>
    </submittedName>
</protein>
<evidence type="ECO:0000313" key="2">
    <source>
        <dbReference type="EMBL" id="VXD19723.1"/>
    </source>
</evidence>
<name>A0A7Z9BUL9_9CYAN</name>
<dbReference type="EMBL" id="CZCU02000139">
    <property type="protein sequence ID" value="VXD19723.1"/>
    <property type="molecule type" value="Genomic_DNA"/>
</dbReference>
<dbReference type="Proteomes" id="UP000184550">
    <property type="component" value="Unassembled WGS sequence"/>
</dbReference>
<keyword evidence="3" id="KW-1185">Reference proteome</keyword>
<feature type="compositionally biased region" description="Polar residues" evidence="1">
    <location>
        <begin position="8"/>
        <end position="21"/>
    </location>
</feature>
<dbReference type="AlphaFoldDB" id="A0A7Z9BUL9"/>
<organism evidence="2 3">
    <name type="scientific">Planktothrix serta PCC 8927</name>
    <dbReference type="NCBI Taxonomy" id="671068"/>
    <lineage>
        <taxon>Bacteria</taxon>
        <taxon>Bacillati</taxon>
        <taxon>Cyanobacteriota</taxon>
        <taxon>Cyanophyceae</taxon>
        <taxon>Oscillatoriophycideae</taxon>
        <taxon>Oscillatoriales</taxon>
        <taxon>Microcoleaceae</taxon>
        <taxon>Planktothrix</taxon>
    </lineage>
</organism>
<proteinExistence type="predicted"/>
<comment type="caution">
    <text evidence="2">The sequence shown here is derived from an EMBL/GenBank/DDBJ whole genome shotgun (WGS) entry which is preliminary data.</text>
</comment>
<evidence type="ECO:0000256" key="1">
    <source>
        <dbReference type="SAM" id="MobiDB-lite"/>
    </source>
</evidence>
<accession>A0A7Z9BUL9</accession>